<dbReference type="InterPro" id="IPR036388">
    <property type="entry name" value="WH-like_DNA-bd_sf"/>
</dbReference>
<dbReference type="EMBL" id="BMUE01000003">
    <property type="protein sequence ID" value="GGW42552.1"/>
    <property type="molecule type" value="Genomic_DNA"/>
</dbReference>
<sequence length="338" mass="36566">MREPLRAERGMIMQLEFRHLRVLLAVAEAGSIRKAAARLQLSQPATSAQLKRIEHELGGALFARGADGVTPNENGQYVLRCARDLVVGFDRLRESARAAAEADRRAAAPLRAGGTAGPLVPLLVSALFELVPERRLTVDARRSVHTLAKSLSLSKCDIAVYGEFPGFPLPVGESVATRTLLREPVFVLLAEDHPLAGQEAVRLGDLADEEWVMPEADESGVHAYLRLTCQSAGFTPRIAHVTPDLSVAQILVAGRRAVCGVWPTADVCAPGTVKRPLVDVPFHRRLLLAWNTESVASDLAGAAWERLLAAYLSLVRQRPPYLAWWEGGGEEFARGGGG</sequence>
<dbReference type="PRINTS" id="PR00039">
    <property type="entry name" value="HTHLYSR"/>
</dbReference>
<evidence type="ECO:0000256" key="1">
    <source>
        <dbReference type="ARBA" id="ARBA00009437"/>
    </source>
</evidence>
<dbReference type="Proteomes" id="UP000620224">
    <property type="component" value="Unassembled WGS sequence"/>
</dbReference>
<keyword evidence="4" id="KW-0804">Transcription</keyword>
<keyword evidence="3" id="KW-0238">DNA-binding</keyword>
<reference evidence="6" key="1">
    <citation type="journal article" date="2014" name="Int. J. Syst. Evol. Microbiol.">
        <title>Complete genome sequence of Corynebacterium casei LMG S-19264T (=DSM 44701T), isolated from a smear-ripened cheese.</title>
        <authorList>
            <consortium name="US DOE Joint Genome Institute (JGI-PGF)"/>
            <person name="Walter F."/>
            <person name="Albersmeier A."/>
            <person name="Kalinowski J."/>
            <person name="Ruckert C."/>
        </authorList>
    </citation>
    <scope>NUCLEOTIDE SEQUENCE</scope>
    <source>
        <strain evidence="6">JCM 4490</strain>
    </source>
</reference>
<dbReference type="InterPro" id="IPR000847">
    <property type="entry name" value="LysR_HTH_N"/>
</dbReference>
<dbReference type="SUPFAM" id="SSF53850">
    <property type="entry name" value="Periplasmic binding protein-like II"/>
    <property type="match status" value="1"/>
</dbReference>
<comment type="similarity">
    <text evidence="1">Belongs to the LysR transcriptional regulatory family.</text>
</comment>
<dbReference type="AlphaFoldDB" id="A0A918MN38"/>
<dbReference type="Pfam" id="PF00126">
    <property type="entry name" value="HTH_1"/>
    <property type="match status" value="1"/>
</dbReference>
<dbReference type="GO" id="GO:0003700">
    <property type="term" value="F:DNA-binding transcription factor activity"/>
    <property type="evidence" value="ECO:0007669"/>
    <property type="project" value="InterPro"/>
</dbReference>
<comment type="caution">
    <text evidence="6">The sequence shown here is derived from an EMBL/GenBank/DDBJ whole genome shotgun (WGS) entry which is preliminary data.</text>
</comment>
<accession>A0A918MN38</accession>
<dbReference type="InterPro" id="IPR036390">
    <property type="entry name" value="WH_DNA-bd_sf"/>
</dbReference>
<evidence type="ECO:0000313" key="6">
    <source>
        <dbReference type="EMBL" id="GGW42552.1"/>
    </source>
</evidence>
<feature type="domain" description="HTH lysR-type" evidence="5">
    <location>
        <begin position="15"/>
        <end position="72"/>
    </location>
</feature>
<dbReference type="PANTHER" id="PTHR30346:SF30">
    <property type="entry name" value="SMALL NEUTRAL PROTEASE REGULATORY PROTEIN"/>
    <property type="match status" value="1"/>
</dbReference>
<keyword evidence="7" id="KW-1185">Reference proteome</keyword>
<evidence type="ECO:0000259" key="5">
    <source>
        <dbReference type="PROSITE" id="PS50931"/>
    </source>
</evidence>
<dbReference type="InterPro" id="IPR005119">
    <property type="entry name" value="LysR_subst-bd"/>
</dbReference>
<dbReference type="Gene3D" id="1.10.10.10">
    <property type="entry name" value="Winged helix-like DNA-binding domain superfamily/Winged helix DNA-binding domain"/>
    <property type="match status" value="1"/>
</dbReference>
<proteinExistence type="inferred from homology"/>
<evidence type="ECO:0000313" key="7">
    <source>
        <dbReference type="Proteomes" id="UP000620224"/>
    </source>
</evidence>
<evidence type="ECO:0000256" key="3">
    <source>
        <dbReference type="ARBA" id="ARBA00023125"/>
    </source>
</evidence>
<dbReference type="PROSITE" id="PS50931">
    <property type="entry name" value="HTH_LYSR"/>
    <property type="match status" value="1"/>
</dbReference>
<name>A0A918MN38_9ACTN</name>
<reference evidence="6" key="2">
    <citation type="submission" date="2020-09" db="EMBL/GenBank/DDBJ databases">
        <authorList>
            <person name="Sun Q."/>
            <person name="Ohkuma M."/>
        </authorList>
    </citation>
    <scope>NUCLEOTIDE SEQUENCE</scope>
    <source>
        <strain evidence="6">JCM 4490</strain>
    </source>
</reference>
<organism evidence="6 7">
    <name type="scientific">Streptomyces lucensis JCM 4490</name>
    <dbReference type="NCBI Taxonomy" id="1306176"/>
    <lineage>
        <taxon>Bacteria</taxon>
        <taxon>Bacillati</taxon>
        <taxon>Actinomycetota</taxon>
        <taxon>Actinomycetes</taxon>
        <taxon>Kitasatosporales</taxon>
        <taxon>Streptomycetaceae</taxon>
        <taxon>Streptomyces</taxon>
    </lineage>
</organism>
<dbReference type="SUPFAM" id="SSF46785">
    <property type="entry name" value="Winged helix' DNA-binding domain"/>
    <property type="match status" value="1"/>
</dbReference>
<dbReference type="GO" id="GO:0032993">
    <property type="term" value="C:protein-DNA complex"/>
    <property type="evidence" value="ECO:0007669"/>
    <property type="project" value="TreeGrafter"/>
</dbReference>
<evidence type="ECO:0000256" key="2">
    <source>
        <dbReference type="ARBA" id="ARBA00023015"/>
    </source>
</evidence>
<dbReference type="Pfam" id="PF03466">
    <property type="entry name" value="LysR_substrate"/>
    <property type="match status" value="1"/>
</dbReference>
<dbReference type="GO" id="GO:0003677">
    <property type="term" value="F:DNA binding"/>
    <property type="evidence" value="ECO:0007669"/>
    <property type="project" value="UniProtKB-KW"/>
</dbReference>
<protein>
    <submittedName>
        <fullName evidence="6">LysR family transcriptional regulator</fullName>
    </submittedName>
</protein>
<gene>
    <name evidence="6" type="ORF">GCM10010503_18730</name>
</gene>
<keyword evidence="2" id="KW-0805">Transcription regulation</keyword>
<evidence type="ECO:0000256" key="4">
    <source>
        <dbReference type="ARBA" id="ARBA00023163"/>
    </source>
</evidence>
<dbReference type="PANTHER" id="PTHR30346">
    <property type="entry name" value="TRANSCRIPTIONAL DUAL REGULATOR HCAR-RELATED"/>
    <property type="match status" value="1"/>
</dbReference>
<dbReference type="Gene3D" id="3.40.190.10">
    <property type="entry name" value="Periplasmic binding protein-like II"/>
    <property type="match status" value="2"/>
</dbReference>